<dbReference type="Pfam" id="PF00533">
    <property type="entry name" value="BRCT"/>
    <property type="match status" value="1"/>
</dbReference>
<dbReference type="Gene3D" id="3.40.50.1000">
    <property type="entry name" value="HAD superfamily/HAD-like"/>
    <property type="match status" value="1"/>
</dbReference>
<dbReference type="GO" id="GO:0008420">
    <property type="term" value="F:RNA polymerase II CTD heptapeptide repeat phosphatase activity"/>
    <property type="evidence" value="ECO:0007669"/>
    <property type="project" value="UniProtKB-UniRule"/>
</dbReference>
<keyword evidence="11" id="KW-1185">Reference proteome</keyword>
<comment type="catalytic activity">
    <reaction evidence="5 6">
        <text>O-phospho-L-threonyl-[protein] + H2O = L-threonyl-[protein] + phosphate</text>
        <dbReference type="Rhea" id="RHEA:47004"/>
        <dbReference type="Rhea" id="RHEA-COMP:11060"/>
        <dbReference type="Rhea" id="RHEA-COMP:11605"/>
        <dbReference type="ChEBI" id="CHEBI:15377"/>
        <dbReference type="ChEBI" id="CHEBI:30013"/>
        <dbReference type="ChEBI" id="CHEBI:43474"/>
        <dbReference type="ChEBI" id="CHEBI:61977"/>
        <dbReference type="EC" id="3.1.3.16"/>
    </reaction>
</comment>
<dbReference type="PROSITE" id="PS50969">
    <property type="entry name" value="FCP1"/>
    <property type="match status" value="1"/>
</dbReference>
<evidence type="ECO:0000256" key="4">
    <source>
        <dbReference type="ARBA" id="ARBA00047761"/>
    </source>
</evidence>
<organism evidence="10 11">
    <name type="scientific">Meloidogyne graminicola</name>
    <dbReference type="NCBI Taxonomy" id="189291"/>
    <lineage>
        <taxon>Eukaryota</taxon>
        <taxon>Metazoa</taxon>
        <taxon>Ecdysozoa</taxon>
        <taxon>Nematoda</taxon>
        <taxon>Chromadorea</taxon>
        <taxon>Rhabditida</taxon>
        <taxon>Tylenchina</taxon>
        <taxon>Tylenchomorpha</taxon>
        <taxon>Tylenchoidea</taxon>
        <taxon>Meloidogynidae</taxon>
        <taxon>Meloidogyninae</taxon>
        <taxon>Meloidogyne</taxon>
    </lineage>
</organism>
<comment type="catalytic activity">
    <reaction evidence="4 6">
        <text>O-phospho-L-seryl-[protein] + H2O = L-seryl-[protein] + phosphate</text>
        <dbReference type="Rhea" id="RHEA:20629"/>
        <dbReference type="Rhea" id="RHEA-COMP:9863"/>
        <dbReference type="Rhea" id="RHEA-COMP:11604"/>
        <dbReference type="ChEBI" id="CHEBI:15377"/>
        <dbReference type="ChEBI" id="CHEBI:29999"/>
        <dbReference type="ChEBI" id="CHEBI:43474"/>
        <dbReference type="ChEBI" id="CHEBI:83421"/>
        <dbReference type="EC" id="3.1.3.16"/>
    </reaction>
</comment>
<feature type="compositionally biased region" description="Polar residues" evidence="7">
    <location>
        <begin position="154"/>
        <end position="165"/>
    </location>
</feature>
<feature type="region of interest" description="Disordered" evidence="7">
    <location>
        <begin position="606"/>
        <end position="667"/>
    </location>
</feature>
<feature type="region of interest" description="Disordered" evidence="7">
    <location>
        <begin position="143"/>
        <end position="169"/>
    </location>
</feature>
<sequence length="684" mass="79165">MGNGRKERLRDERWRERQRAEIEAERRAEREKVEAAERKALKLEAAQKATEQALREEAKRLAEIKELKRRKGSNYSDLRELNLNNSNKPKSRQITVRNQNVNIQEKNEINEMSDTNKLIGNEEDKSQNQKQHFNTKKRFFFTKRTGTNRTTTNDSTSEQPQNTNEAIEKEETCSHEIIIKDMCGNCGKDLRIKGGFSGERTEPVDANVSMIHHVPELVVSNEIASQLGARDHENILRQRKLILLLDLDQTLVHTSNRPLKPCEAAATNMFGYQLFGCTYYTKIRPYTHHFLEHINKLYELHIVTFGQRMYAHKIAELLDPNKIYFDYRILSRDELLSSIHKTGNLKALFPCSEQLVLMLDDRPDVWMHSDALIRVHSIFYEHYDREGKVPNVKNIVSWLRSQVLKGERIVFSGIVPLGTDINKCEIYQLCTQFGAKVGEKIVKGETTVLVAAKAGTEKIRLAKRLRIPIVSIRWLENCYERWQKVDKRDFLFCEDDCSINDFGNFIQPKRSKSLCSNAEMDHFSQMDILNKKALQEMENEVDCALYEDDDDTNGYDDGGGGGASTSSSFYPSTFNTEKEEEPEFISDNNNIKLDNLPNLNEEENSSQYIDLNDIPSNLQDNEEKEEEEEDDQSYFDYGNEHLSDKEVSDSENISKQFECDSDTNDLNEDYDEIVADIEQNLNKK</sequence>
<feature type="region of interest" description="Disordered" evidence="7">
    <location>
        <begin position="547"/>
        <end position="590"/>
    </location>
</feature>
<dbReference type="PROSITE" id="PS50172">
    <property type="entry name" value="BRCT"/>
    <property type="match status" value="1"/>
</dbReference>
<dbReference type="CDD" id="cd07521">
    <property type="entry name" value="HAD_FCP1-like"/>
    <property type="match status" value="1"/>
</dbReference>
<feature type="region of interest" description="Disordered" evidence="7">
    <location>
        <begin position="1"/>
        <end position="32"/>
    </location>
</feature>
<evidence type="ECO:0000256" key="7">
    <source>
        <dbReference type="SAM" id="MobiDB-lite"/>
    </source>
</evidence>
<reference evidence="10" key="1">
    <citation type="journal article" date="2020" name="Ecol. Evol.">
        <title>Genome structure and content of the rice root-knot nematode (Meloidogyne graminicola).</title>
        <authorList>
            <person name="Phan N.T."/>
            <person name="Danchin E.G.J."/>
            <person name="Klopp C."/>
            <person name="Perfus-Barbeoch L."/>
            <person name="Kozlowski D.K."/>
            <person name="Koutsovoulos G.D."/>
            <person name="Lopez-Roques C."/>
            <person name="Bouchez O."/>
            <person name="Zahm M."/>
            <person name="Besnard G."/>
            <person name="Bellafiore S."/>
        </authorList>
    </citation>
    <scope>NUCLEOTIDE SEQUENCE</scope>
    <source>
        <strain evidence="10">VN-18</strain>
    </source>
</reference>
<dbReference type="InterPro" id="IPR039189">
    <property type="entry name" value="Fcp1"/>
</dbReference>
<comment type="caution">
    <text evidence="10">The sequence shown here is derived from an EMBL/GenBank/DDBJ whole genome shotgun (WGS) entry which is preliminary data.</text>
</comment>
<feature type="compositionally biased region" description="Low complexity" evidence="7">
    <location>
        <begin position="143"/>
        <end position="153"/>
    </location>
</feature>
<dbReference type="PANTHER" id="PTHR23081:SF36">
    <property type="entry name" value="RNA POLYMERASE II SUBUNIT A C-TERMINAL DOMAIN PHOSPHATASE"/>
    <property type="match status" value="1"/>
</dbReference>
<dbReference type="GO" id="GO:0005634">
    <property type="term" value="C:nucleus"/>
    <property type="evidence" value="ECO:0007669"/>
    <property type="project" value="UniProtKB-SubCell"/>
</dbReference>
<dbReference type="InterPro" id="IPR036412">
    <property type="entry name" value="HAD-like_sf"/>
</dbReference>
<evidence type="ECO:0000259" key="9">
    <source>
        <dbReference type="PROSITE" id="PS50969"/>
    </source>
</evidence>
<dbReference type="InterPro" id="IPR001357">
    <property type="entry name" value="BRCT_dom"/>
</dbReference>
<feature type="compositionally biased region" description="Polar residues" evidence="7">
    <location>
        <begin position="606"/>
        <end position="619"/>
    </location>
</feature>
<dbReference type="Gene3D" id="3.40.50.10190">
    <property type="entry name" value="BRCT domain"/>
    <property type="match status" value="1"/>
</dbReference>
<evidence type="ECO:0000256" key="2">
    <source>
        <dbReference type="ARBA" id="ARBA00022801"/>
    </source>
</evidence>
<feature type="compositionally biased region" description="Polar residues" evidence="7">
    <location>
        <begin position="564"/>
        <end position="575"/>
    </location>
</feature>
<evidence type="ECO:0000313" key="11">
    <source>
        <dbReference type="Proteomes" id="UP000605970"/>
    </source>
</evidence>
<evidence type="ECO:0000256" key="5">
    <source>
        <dbReference type="ARBA" id="ARBA00048336"/>
    </source>
</evidence>
<feature type="domain" description="BRCT" evidence="8">
    <location>
        <begin position="399"/>
        <end position="492"/>
    </location>
</feature>
<dbReference type="AlphaFoldDB" id="A0A8S9ZFX2"/>
<dbReference type="InterPro" id="IPR011947">
    <property type="entry name" value="FCP1_euk"/>
</dbReference>
<dbReference type="Proteomes" id="UP000605970">
    <property type="component" value="Unassembled WGS sequence"/>
</dbReference>
<proteinExistence type="predicted"/>
<evidence type="ECO:0000256" key="6">
    <source>
        <dbReference type="RuleBase" id="RU366066"/>
    </source>
</evidence>
<protein>
    <recommendedName>
        <fullName evidence="6">RNA polymerase II subunit A C-terminal domain phosphatase</fullName>
        <ecNumber evidence="6">3.1.3.16</ecNumber>
    </recommendedName>
</protein>
<comment type="subcellular location">
    <subcellularLocation>
        <location evidence="1 6">Nucleus</location>
    </subcellularLocation>
</comment>
<dbReference type="SMART" id="SM00292">
    <property type="entry name" value="BRCT"/>
    <property type="match status" value="1"/>
</dbReference>
<dbReference type="InterPro" id="IPR023214">
    <property type="entry name" value="HAD_sf"/>
</dbReference>
<evidence type="ECO:0000259" key="8">
    <source>
        <dbReference type="PROSITE" id="PS50172"/>
    </source>
</evidence>
<accession>A0A8S9ZFX2</accession>
<feature type="compositionally biased region" description="Basic and acidic residues" evidence="7">
    <location>
        <begin position="638"/>
        <end position="648"/>
    </location>
</feature>
<name>A0A8S9ZFX2_9BILA</name>
<dbReference type="Pfam" id="PF03031">
    <property type="entry name" value="NIF"/>
    <property type="match status" value="1"/>
</dbReference>
<dbReference type="InterPro" id="IPR004274">
    <property type="entry name" value="FCP1_dom"/>
</dbReference>
<dbReference type="OrthoDB" id="10249888at2759"/>
<dbReference type="EMBL" id="JABEBT010000109">
    <property type="protein sequence ID" value="KAF7632216.1"/>
    <property type="molecule type" value="Genomic_DNA"/>
</dbReference>
<dbReference type="SMART" id="SM00577">
    <property type="entry name" value="CPDc"/>
    <property type="match status" value="1"/>
</dbReference>
<feature type="domain" description="FCP1 homology" evidence="9">
    <location>
        <begin position="236"/>
        <end position="402"/>
    </location>
</feature>
<comment type="function">
    <text evidence="6">This promotes the activity of RNA polymerase II.</text>
</comment>
<dbReference type="SUPFAM" id="SSF52113">
    <property type="entry name" value="BRCT domain"/>
    <property type="match status" value="1"/>
</dbReference>
<dbReference type="CDD" id="cd17729">
    <property type="entry name" value="BRCT_CTDP1"/>
    <property type="match status" value="1"/>
</dbReference>
<feature type="compositionally biased region" description="Acidic residues" evidence="7">
    <location>
        <begin position="620"/>
        <end position="633"/>
    </location>
</feature>
<keyword evidence="3 6" id="KW-0539">Nucleus</keyword>
<evidence type="ECO:0000256" key="3">
    <source>
        <dbReference type="ARBA" id="ARBA00023242"/>
    </source>
</evidence>
<keyword evidence="2 6" id="KW-0378">Hydrolase</keyword>
<dbReference type="SUPFAM" id="SSF56784">
    <property type="entry name" value="HAD-like"/>
    <property type="match status" value="1"/>
</dbReference>
<gene>
    <name evidence="10" type="ORF">Mgra_00008400</name>
</gene>
<dbReference type="InterPro" id="IPR036420">
    <property type="entry name" value="BRCT_dom_sf"/>
</dbReference>
<evidence type="ECO:0000313" key="10">
    <source>
        <dbReference type="EMBL" id="KAF7632216.1"/>
    </source>
</evidence>
<evidence type="ECO:0000256" key="1">
    <source>
        <dbReference type="ARBA" id="ARBA00004123"/>
    </source>
</evidence>
<dbReference type="EC" id="3.1.3.16" evidence="6"/>
<dbReference type="NCBIfam" id="TIGR02250">
    <property type="entry name" value="FCP1_euk"/>
    <property type="match status" value="1"/>
</dbReference>
<dbReference type="PANTHER" id="PTHR23081">
    <property type="entry name" value="RNA POLYMERASE II CTD PHOSPHATASE"/>
    <property type="match status" value="1"/>
</dbReference>